<evidence type="ECO:0000313" key="3">
    <source>
        <dbReference type="Proteomes" id="UP000695022"/>
    </source>
</evidence>
<accession>A0ABM1EG53</accession>
<protein>
    <submittedName>
        <fullName evidence="4">3-oxoacyl-[acyl-carrier-protein] reductase FabG-like</fullName>
    </submittedName>
</protein>
<dbReference type="PANTHER" id="PTHR43975">
    <property type="entry name" value="ZGC:101858"/>
    <property type="match status" value="1"/>
</dbReference>
<dbReference type="Gene3D" id="3.40.50.720">
    <property type="entry name" value="NAD(P)-binding Rossmann-like Domain"/>
    <property type="match status" value="1"/>
</dbReference>
<dbReference type="InterPro" id="IPR057326">
    <property type="entry name" value="KR_dom"/>
</dbReference>
<dbReference type="Pfam" id="PF13561">
    <property type="entry name" value="adh_short_C2"/>
    <property type="match status" value="1"/>
</dbReference>
<dbReference type="Proteomes" id="UP000695022">
    <property type="component" value="Unplaced"/>
</dbReference>
<dbReference type="PROSITE" id="PS00061">
    <property type="entry name" value="ADH_SHORT"/>
    <property type="match status" value="1"/>
</dbReference>
<dbReference type="InterPro" id="IPR002347">
    <property type="entry name" value="SDR_fam"/>
</dbReference>
<feature type="domain" description="Ketoreductase" evidence="2">
    <location>
        <begin position="7"/>
        <end position="182"/>
    </location>
</feature>
<dbReference type="GeneID" id="106811944"/>
<name>A0ABM1EG53_PRICU</name>
<dbReference type="PRINTS" id="PR00081">
    <property type="entry name" value="GDHRDH"/>
</dbReference>
<sequence>MSSLQGKVCLITGASSGIGAATAIHFASLGAKLALTGRDKDSLEATKANCIEEGLEEKEVFLCAGDLTVDADVERIIKKCTAYYKGTLDVLVNNAGIARHGTLLDTTMDVYDSVMSINIRAVFYLTQLAAPFLMETKGAIVNVSSVNGVRSFYGTNAYCISKAALDQFTRCTALDMAAYGVRCNAVNPGMIPTNILQRAGMSDEACEAFLERCKRTHALGRIGTTDEVAKAIAFLASAESSFSTGATFPVDGGRHAMCPR</sequence>
<dbReference type="InterPro" id="IPR020904">
    <property type="entry name" value="Sc_DH/Rdtase_CS"/>
</dbReference>
<organism evidence="3 4">
    <name type="scientific">Priapulus caudatus</name>
    <name type="common">Priapulid worm</name>
    <dbReference type="NCBI Taxonomy" id="37621"/>
    <lineage>
        <taxon>Eukaryota</taxon>
        <taxon>Metazoa</taxon>
        <taxon>Ecdysozoa</taxon>
        <taxon>Scalidophora</taxon>
        <taxon>Priapulida</taxon>
        <taxon>Priapulimorpha</taxon>
        <taxon>Priapulimorphida</taxon>
        <taxon>Priapulidae</taxon>
        <taxon>Priapulus</taxon>
    </lineage>
</organism>
<reference evidence="4" key="1">
    <citation type="submission" date="2025-08" db="UniProtKB">
        <authorList>
            <consortium name="RefSeq"/>
        </authorList>
    </citation>
    <scope>IDENTIFICATION</scope>
</reference>
<dbReference type="SMART" id="SM00822">
    <property type="entry name" value="PKS_KR"/>
    <property type="match status" value="1"/>
</dbReference>
<dbReference type="SUPFAM" id="SSF51735">
    <property type="entry name" value="NAD(P)-binding Rossmann-fold domains"/>
    <property type="match status" value="1"/>
</dbReference>
<evidence type="ECO:0000256" key="1">
    <source>
        <dbReference type="ARBA" id="ARBA00023002"/>
    </source>
</evidence>
<evidence type="ECO:0000313" key="4">
    <source>
        <dbReference type="RefSeq" id="XP_014671174.1"/>
    </source>
</evidence>
<keyword evidence="1" id="KW-0560">Oxidoreductase</keyword>
<keyword evidence="3" id="KW-1185">Reference proteome</keyword>
<proteinExistence type="predicted"/>
<dbReference type="PANTHER" id="PTHR43975:SF2">
    <property type="entry name" value="EG:BACR7A4.14 PROTEIN-RELATED"/>
    <property type="match status" value="1"/>
</dbReference>
<evidence type="ECO:0000259" key="2">
    <source>
        <dbReference type="SMART" id="SM00822"/>
    </source>
</evidence>
<dbReference type="InterPro" id="IPR036291">
    <property type="entry name" value="NAD(P)-bd_dom_sf"/>
</dbReference>
<dbReference type="PRINTS" id="PR00080">
    <property type="entry name" value="SDRFAMILY"/>
</dbReference>
<dbReference type="RefSeq" id="XP_014671174.1">
    <property type="nucleotide sequence ID" value="XM_014815688.1"/>
</dbReference>
<gene>
    <name evidence="4" type="primary">LOC106811944</name>
</gene>